<keyword evidence="2 5" id="KW-0808">Transferase</keyword>
<dbReference type="NCBIfam" id="TIGR01930">
    <property type="entry name" value="AcCoA-C-Actrans"/>
    <property type="match status" value="1"/>
</dbReference>
<dbReference type="Pfam" id="PF02803">
    <property type="entry name" value="Thiolase_C"/>
    <property type="match status" value="1"/>
</dbReference>
<reference evidence="8 9" key="1">
    <citation type="journal article" date="2016" name="Front. Microbiol.">
        <title>Comprehensive Phylogenetic Analysis of Bovine Non-aureus Staphylococci Species Based on Whole-Genome Sequencing.</title>
        <authorList>
            <person name="Naushad S."/>
            <person name="Barkema H.W."/>
            <person name="Luby C."/>
            <person name="Condas L.A."/>
            <person name="Nobrega D.B."/>
            <person name="Carson D.A."/>
            <person name="De Buck J."/>
        </authorList>
    </citation>
    <scope>NUCLEOTIDE SEQUENCE [LARGE SCALE GENOMIC DNA]</scope>
    <source>
        <strain evidence="8 9">SNUC 1231</strain>
    </source>
</reference>
<dbReference type="Gene3D" id="3.40.47.10">
    <property type="match status" value="2"/>
</dbReference>
<dbReference type="Proteomes" id="UP000241960">
    <property type="component" value="Unassembled WGS sequence"/>
</dbReference>
<feature type="domain" description="Thiolase C-terminal" evidence="7">
    <location>
        <begin position="267"/>
        <end position="378"/>
    </location>
</feature>
<feature type="domain" description="Thiolase N-terminal" evidence="6">
    <location>
        <begin position="5"/>
        <end position="251"/>
    </location>
</feature>
<dbReference type="InterPro" id="IPR020617">
    <property type="entry name" value="Thiolase_C"/>
</dbReference>
<dbReference type="GO" id="GO:0010124">
    <property type="term" value="P:phenylacetate catabolic process"/>
    <property type="evidence" value="ECO:0007669"/>
    <property type="project" value="TreeGrafter"/>
</dbReference>
<sequence length="380" mass="41506">MKEAVIVAAKRTAFGKYGGMVKHLEPEQLLKPLFNHFKDAHPQVMLSIDDVILGNVTGNGGNIARKSLLEAGLNQQIPGVTIDRQCGSGLDAVIHACRMIQAGAGTIFIAGGVESISRAPWKIKRPQSIYETYLPEFYERASFAPEGQDPSMIEAAEKVAHVYQVPREAQDDYAWKSHRKAIAAYENQTISREILPFNVNGKVFNKDESIKPKLTQRTLSRLKPMLPNGTITVGNCCMKNDGAVLVMVMEKETAHDYGFKSGLDFIDSSTVGVDPTLLGIGPVPAVSKLLKRQNYAIEDIDAFELNEAFASQVIASQHRLNIPEVKLNICGGAIATGHPYGASGAALVTRLFYMEQYHRTIATMGIGGGMGNAILFERWS</sequence>
<dbReference type="CDD" id="cd00751">
    <property type="entry name" value="thiolase"/>
    <property type="match status" value="1"/>
</dbReference>
<dbReference type="PANTHER" id="PTHR43853">
    <property type="entry name" value="3-KETOACYL-COA THIOLASE, PEROXISOMAL"/>
    <property type="match status" value="1"/>
</dbReference>
<evidence type="ECO:0000259" key="6">
    <source>
        <dbReference type="Pfam" id="PF00108"/>
    </source>
</evidence>
<dbReference type="SUPFAM" id="SSF53901">
    <property type="entry name" value="Thiolase-like"/>
    <property type="match status" value="2"/>
</dbReference>
<dbReference type="PANTHER" id="PTHR43853:SF3">
    <property type="entry name" value="ACETYL-COA C-ACETYLTRANSFERASE YHFS-RELATED"/>
    <property type="match status" value="1"/>
</dbReference>
<evidence type="ECO:0000313" key="9">
    <source>
        <dbReference type="Proteomes" id="UP000241960"/>
    </source>
</evidence>
<dbReference type="AlphaFoldDB" id="A0A9Q6HMA1"/>
<dbReference type="Pfam" id="PF00108">
    <property type="entry name" value="Thiolase_N"/>
    <property type="match status" value="1"/>
</dbReference>
<accession>A0A9Q6HMA1</accession>
<evidence type="ECO:0000256" key="3">
    <source>
        <dbReference type="ARBA" id="ARBA00023315"/>
    </source>
</evidence>
<name>A0A9Q6HMA1_9STAP</name>
<evidence type="ECO:0000313" key="8">
    <source>
        <dbReference type="EMBL" id="PTI74120.1"/>
    </source>
</evidence>
<dbReference type="PROSITE" id="PS00737">
    <property type="entry name" value="THIOLASE_2"/>
    <property type="match status" value="1"/>
</dbReference>
<gene>
    <name evidence="8" type="ORF">BU058_11830</name>
</gene>
<evidence type="ECO:0000256" key="5">
    <source>
        <dbReference type="RuleBase" id="RU003557"/>
    </source>
</evidence>
<dbReference type="InterPro" id="IPR002155">
    <property type="entry name" value="Thiolase"/>
</dbReference>
<dbReference type="InterPro" id="IPR016039">
    <property type="entry name" value="Thiolase-like"/>
</dbReference>
<dbReference type="GO" id="GO:0005737">
    <property type="term" value="C:cytoplasm"/>
    <property type="evidence" value="ECO:0007669"/>
    <property type="project" value="UniProtKB-ARBA"/>
</dbReference>
<dbReference type="InterPro" id="IPR020613">
    <property type="entry name" value="Thiolase_CS"/>
</dbReference>
<evidence type="ECO:0000259" key="7">
    <source>
        <dbReference type="Pfam" id="PF02803"/>
    </source>
</evidence>
<evidence type="ECO:0000256" key="4">
    <source>
        <dbReference type="ARBA" id="ARBA00040726"/>
    </source>
</evidence>
<evidence type="ECO:0000256" key="2">
    <source>
        <dbReference type="ARBA" id="ARBA00022679"/>
    </source>
</evidence>
<dbReference type="GO" id="GO:0006635">
    <property type="term" value="P:fatty acid beta-oxidation"/>
    <property type="evidence" value="ECO:0007669"/>
    <property type="project" value="TreeGrafter"/>
</dbReference>
<dbReference type="EMBL" id="PZFQ01000049">
    <property type="protein sequence ID" value="PTI74120.1"/>
    <property type="molecule type" value="Genomic_DNA"/>
</dbReference>
<dbReference type="InterPro" id="IPR050215">
    <property type="entry name" value="Thiolase-like_sf_Thiolase"/>
</dbReference>
<organism evidence="8 9">
    <name type="scientific">Staphylococcus succinus</name>
    <dbReference type="NCBI Taxonomy" id="61015"/>
    <lineage>
        <taxon>Bacteria</taxon>
        <taxon>Bacillati</taxon>
        <taxon>Bacillota</taxon>
        <taxon>Bacilli</taxon>
        <taxon>Bacillales</taxon>
        <taxon>Staphylococcaceae</taxon>
        <taxon>Staphylococcus</taxon>
    </lineage>
</organism>
<comment type="similarity">
    <text evidence="1 5">Belongs to the thiolase-like superfamily. Thiolase family.</text>
</comment>
<proteinExistence type="inferred from homology"/>
<dbReference type="GO" id="GO:0003988">
    <property type="term" value="F:acetyl-CoA C-acyltransferase activity"/>
    <property type="evidence" value="ECO:0007669"/>
    <property type="project" value="TreeGrafter"/>
</dbReference>
<dbReference type="RefSeq" id="WP_073504978.1">
    <property type="nucleotide sequence ID" value="NZ_CP018199.1"/>
</dbReference>
<evidence type="ECO:0000256" key="1">
    <source>
        <dbReference type="ARBA" id="ARBA00010982"/>
    </source>
</evidence>
<dbReference type="PIRSF" id="PIRSF000429">
    <property type="entry name" value="Ac-CoA_Ac_transf"/>
    <property type="match status" value="1"/>
</dbReference>
<protein>
    <recommendedName>
        <fullName evidence="4">Putative acetyl-CoA C-acetyltransferase VraB</fullName>
    </recommendedName>
</protein>
<keyword evidence="3 5" id="KW-0012">Acyltransferase</keyword>
<dbReference type="InterPro" id="IPR020616">
    <property type="entry name" value="Thiolase_N"/>
</dbReference>
<comment type="caution">
    <text evidence="8">The sequence shown here is derived from an EMBL/GenBank/DDBJ whole genome shotgun (WGS) entry which is preliminary data.</text>
</comment>